<evidence type="ECO:0000256" key="1">
    <source>
        <dbReference type="ARBA" id="ARBA00004713"/>
    </source>
</evidence>
<evidence type="ECO:0000313" key="12">
    <source>
        <dbReference type="Proteomes" id="UP000248598"/>
    </source>
</evidence>
<organism evidence="11 12">
    <name type="scientific">Kingella kingae</name>
    <dbReference type="NCBI Taxonomy" id="504"/>
    <lineage>
        <taxon>Bacteria</taxon>
        <taxon>Pseudomonadati</taxon>
        <taxon>Pseudomonadota</taxon>
        <taxon>Betaproteobacteria</taxon>
        <taxon>Neisseriales</taxon>
        <taxon>Neisseriaceae</taxon>
        <taxon>Kingella</taxon>
    </lineage>
</organism>
<feature type="site" description="Transition state stabilizer" evidence="8">
    <location>
        <position position="205"/>
    </location>
</feature>
<name>A0AAX2J1J9_KINKI</name>
<comment type="similarity">
    <text evidence="9">Belongs to the glycosyltransferase group 1 family.</text>
</comment>
<dbReference type="GO" id="GO:0009245">
    <property type="term" value="P:lipid A biosynthetic process"/>
    <property type="evidence" value="ECO:0007669"/>
    <property type="project" value="TreeGrafter"/>
</dbReference>
<comment type="function">
    <text evidence="9">Involved in lipopolysaccharide (LPS) biosynthesis. Catalyzes the transfer of 3-deoxy-D-manno-octulosonate (Kdo) residue(s) from CMP-Kdo to lipid IV(A), the tetraacyldisaccharide-1,4'-bisphosphate precursor of lipid A.</text>
</comment>
<evidence type="ECO:0000313" key="11">
    <source>
        <dbReference type="EMBL" id="SQH24434.1"/>
    </source>
</evidence>
<evidence type="ECO:0000256" key="8">
    <source>
        <dbReference type="PIRSR" id="PIRSR639901-2"/>
    </source>
</evidence>
<keyword evidence="4 9" id="KW-0808">Transferase</keyword>
<comment type="subcellular location">
    <subcellularLocation>
        <location evidence="9">Cell membrane</location>
    </subcellularLocation>
</comment>
<keyword evidence="9" id="KW-0472">Membrane</keyword>
<dbReference type="AlphaFoldDB" id="A0AAX2J1J9"/>
<dbReference type="SUPFAM" id="SSF53756">
    <property type="entry name" value="UDP-Glycosyltransferase/glycogen phosphorylase"/>
    <property type="match status" value="1"/>
</dbReference>
<evidence type="ECO:0000256" key="7">
    <source>
        <dbReference type="PIRSR" id="PIRSR639901-1"/>
    </source>
</evidence>
<evidence type="ECO:0000256" key="9">
    <source>
        <dbReference type="RuleBase" id="RU365103"/>
    </source>
</evidence>
<evidence type="ECO:0000256" key="2">
    <source>
        <dbReference type="ARBA" id="ARBA00012621"/>
    </source>
</evidence>
<feature type="active site" description="Proton acceptor" evidence="7">
    <location>
        <position position="60"/>
    </location>
</feature>
<dbReference type="InterPro" id="IPR039901">
    <property type="entry name" value="Kdotransferase"/>
</dbReference>
<dbReference type="NCBIfam" id="NF004386">
    <property type="entry name" value="PRK05749.1-2"/>
    <property type="match status" value="1"/>
</dbReference>
<dbReference type="EMBL" id="LS483426">
    <property type="protein sequence ID" value="SQH24434.1"/>
    <property type="molecule type" value="Genomic_DNA"/>
</dbReference>
<sequence length="420" mass="46794">MWSFLYSALWLVAPPIIRHYLRKRAQKNPDYLLHWGERFGAAYPNPTQNAIWIHAVSVGETRAAQPLISALQQHFPDAPLLLTQMTPTGRATAQQLYPNAQCRYLPYDRPDWVHQFLREHRPMFGVLMETEIWVNLIAGCHDEQIPLFLANARLSEKSQTGYAKIHGLIAPALSKLSVCYAQTIEDAERLEQIGVTAPIVCGNTKFDIAPPEHMHELAAQFRQKMGNRRVFLAASTREKDGVDEADLLLREWKNVCQAEDLLIIVPRHPERFEAACTLAQQYGLRTQKRSENQAIVPDTQVWIGDSMGEMFAYYGAADVVFVGGSLVDTGCQNVIEPMSCAKPVLFGQSTYNFQAACDLAIAAGAAKQCASAAEVVRVARDWLANPSECLPLAQQGVAFVAQHQGASERIAKQIVDVVKQ</sequence>
<dbReference type="GO" id="GO:0009244">
    <property type="term" value="P:lipopolysaccharide core region biosynthetic process"/>
    <property type="evidence" value="ECO:0007669"/>
    <property type="project" value="UniProtKB-UniRule"/>
</dbReference>
<gene>
    <name evidence="11" type="primary">waaA</name>
    <name evidence="11" type="ORF">NCTC10529_00614</name>
</gene>
<dbReference type="PANTHER" id="PTHR42755">
    <property type="entry name" value="3-DEOXY-MANNO-OCTULOSONATE CYTIDYLYLTRANSFERASE"/>
    <property type="match status" value="1"/>
</dbReference>
<keyword evidence="9" id="KW-0448">Lipopolysaccharide biosynthesis</keyword>
<evidence type="ECO:0000259" key="10">
    <source>
        <dbReference type="Pfam" id="PF04413"/>
    </source>
</evidence>
<keyword evidence="9" id="KW-1003">Cell membrane</keyword>
<evidence type="ECO:0000256" key="3">
    <source>
        <dbReference type="ARBA" id="ARBA00019077"/>
    </source>
</evidence>
<keyword evidence="11" id="KW-0328">Glycosyltransferase</keyword>
<dbReference type="RefSeq" id="WP_003788845.1">
    <property type="nucleotide sequence ID" value="NZ_CP091518.1"/>
</dbReference>
<dbReference type="FunFam" id="3.40.50.11720:FF:000001">
    <property type="entry name" value="3-deoxy-D-manno-octulosonic acid transferase"/>
    <property type="match status" value="1"/>
</dbReference>
<dbReference type="PANTHER" id="PTHR42755:SF1">
    <property type="entry name" value="3-DEOXY-D-MANNO-OCTULOSONIC ACID TRANSFERASE, MITOCHONDRIAL-RELATED"/>
    <property type="match status" value="1"/>
</dbReference>
<comment type="catalytic activity">
    <reaction evidence="6 9">
        <text>lipid IVA (E. coli) + CMP-3-deoxy-beta-D-manno-octulosonate = alpha-Kdo-(2-&gt;6)-lipid IVA (E. coli) + CMP + H(+)</text>
        <dbReference type="Rhea" id="RHEA:28066"/>
        <dbReference type="ChEBI" id="CHEBI:15378"/>
        <dbReference type="ChEBI" id="CHEBI:58603"/>
        <dbReference type="ChEBI" id="CHEBI:60364"/>
        <dbReference type="ChEBI" id="CHEBI:60377"/>
        <dbReference type="ChEBI" id="CHEBI:85987"/>
        <dbReference type="EC" id="2.4.99.12"/>
    </reaction>
</comment>
<dbReference type="Proteomes" id="UP000248598">
    <property type="component" value="Chromosome 1"/>
</dbReference>
<comment type="pathway">
    <text evidence="1 9">Bacterial outer membrane biogenesis; LPS core biosynthesis.</text>
</comment>
<proteinExistence type="inferred from homology"/>
<dbReference type="InterPro" id="IPR007507">
    <property type="entry name" value="Glycos_transf_N"/>
</dbReference>
<accession>A0AAX2J1J9</accession>
<dbReference type="GO" id="GO:0043842">
    <property type="term" value="F:Kdo transferase activity"/>
    <property type="evidence" value="ECO:0007669"/>
    <property type="project" value="UniProtKB-EC"/>
</dbReference>
<evidence type="ECO:0000256" key="5">
    <source>
        <dbReference type="ARBA" id="ARBA00031445"/>
    </source>
</evidence>
<dbReference type="EC" id="2.4.99.12" evidence="2 9"/>
<dbReference type="Gene3D" id="3.40.50.11720">
    <property type="entry name" value="3-Deoxy-D-manno-octulosonic-acid transferase, N-terminal domain"/>
    <property type="match status" value="1"/>
</dbReference>
<evidence type="ECO:0000256" key="6">
    <source>
        <dbReference type="ARBA" id="ARBA00049183"/>
    </source>
</evidence>
<dbReference type="GO" id="GO:0005886">
    <property type="term" value="C:plasma membrane"/>
    <property type="evidence" value="ECO:0007669"/>
    <property type="project" value="UniProtKB-SubCell"/>
</dbReference>
<feature type="site" description="Transition state stabilizer" evidence="8">
    <location>
        <position position="129"/>
    </location>
</feature>
<protein>
    <recommendedName>
        <fullName evidence="3 9">3-deoxy-D-manno-octulosonic acid transferase</fullName>
        <shortName evidence="9">Kdo transferase</shortName>
        <ecNumber evidence="2 9">2.4.99.12</ecNumber>
    </recommendedName>
    <alternativeName>
        <fullName evidence="5 9">Lipid IV(A) 3-deoxy-D-manno-octulosonic acid transferase</fullName>
    </alternativeName>
</protein>
<feature type="domain" description="3-deoxy-D-manno-octulosonic-acid transferase N-terminal" evidence="10">
    <location>
        <begin position="34"/>
        <end position="208"/>
    </location>
</feature>
<reference evidence="11 12" key="1">
    <citation type="submission" date="2018-06" db="EMBL/GenBank/DDBJ databases">
        <authorList>
            <consortium name="Pathogen Informatics"/>
            <person name="Doyle S."/>
        </authorList>
    </citation>
    <scope>NUCLEOTIDE SEQUENCE [LARGE SCALE GENOMIC DNA]</scope>
    <source>
        <strain evidence="11 12">NCTC10529</strain>
    </source>
</reference>
<evidence type="ECO:0000256" key="4">
    <source>
        <dbReference type="ARBA" id="ARBA00022679"/>
    </source>
</evidence>
<dbReference type="Pfam" id="PF04413">
    <property type="entry name" value="Glycos_transf_N"/>
    <property type="match status" value="1"/>
</dbReference>
<dbReference type="InterPro" id="IPR038107">
    <property type="entry name" value="Glycos_transf_N_sf"/>
</dbReference>
<dbReference type="GeneID" id="93261925"/>
<dbReference type="Gene3D" id="3.40.50.2000">
    <property type="entry name" value="Glycogen Phosphorylase B"/>
    <property type="match status" value="1"/>
</dbReference>